<keyword evidence="2" id="KW-0808">Transferase</keyword>
<dbReference type="OrthoDB" id="7163809at2"/>
<accession>A0A512JLY7</accession>
<sequence>MRIWVARPEPGASRTAEKLRVLGHAPLVAPIFTVAPTRQKRPAGRFDAVLLTSAQAVPVLATSNLDEASPVLAVGGRTAEAARAAGLDPVYDAGGDAVALVRLVRSQLAPGARLLHVAGEDRKAEPAESLVTAGYDLAVWECYAARPVATLPAAVAEALRDGSLAAVLHYSRRSAEAALRLTQSSGLDARFRILDHYSLSADVALPLVEAGLAAHFVAAQPSEDALLAGLPKPV</sequence>
<reference evidence="2 3" key="1">
    <citation type="submission" date="2019-07" db="EMBL/GenBank/DDBJ databases">
        <title>Whole genome shotgun sequence of Methylobacterium gnaphalii NBRC 107716.</title>
        <authorList>
            <person name="Hosoyama A."/>
            <person name="Uohara A."/>
            <person name="Ohji S."/>
            <person name="Ichikawa N."/>
        </authorList>
    </citation>
    <scope>NUCLEOTIDE SEQUENCE [LARGE SCALE GENOMIC DNA]</scope>
    <source>
        <strain evidence="2 3">NBRC 107716</strain>
    </source>
</reference>
<evidence type="ECO:0000313" key="2">
    <source>
        <dbReference type="EMBL" id="GEP10863.1"/>
    </source>
</evidence>
<evidence type="ECO:0000313" key="3">
    <source>
        <dbReference type="Proteomes" id="UP000321750"/>
    </source>
</evidence>
<dbReference type="InterPro" id="IPR003754">
    <property type="entry name" value="4pyrrol_synth_uPrphyn_synth"/>
</dbReference>
<dbReference type="EMBL" id="BJZV01000014">
    <property type="protein sequence ID" value="GEP10863.1"/>
    <property type="molecule type" value="Genomic_DNA"/>
</dbReference>
<feature type="domain" description="Tetrapyrrole biosynthesis uroporphyrinogen III synthase" evidence="1">
    <location>
        <begin position="14"/>
        <end position="227"/>
    </location>
</feature>
<dbReference type="GO" id="GO:0033014">
    <property type="term" value="P:tetrapyrrole biosynthetic process"/>
    <property type="evidence" value="ECO:0007669"/>
    <property type="project" value="InterPro"/>
</dbReference>
<dbReference type="GO" id="GO:0008168">
    <property type="term" value="F:methyltransferase activity"/>
    <property type="evidence" value="ECO:0007669"/>
    <property type="project" value="UniProtKB-KW"/>
</dbReference>
<dbReference type="GO" id="GO:0004852">
    <property type="term" value="F:uroporphyrinogen-III synthase activity"/>
    <property type="evidence" value="ECO:0007669"/>
    <property type="project" value="InterPro"/>
</dbReference>
<dbReference type="SUPFAM" id="SSF69618">
    <property type="entry name" value="HemD-like"/>
    <property type="match status" value="1"/>
</dbReference>
<dbReference type="CDD" id="cd06578">
    <property type="entry name" value="HemD"/>
    <property type="match status" value="1"/>
</dbReference>
<dbReference type="GO" id="GO:0032259">
    <property type="term" value="P:methylation"/>
    <property type="evidence" value="ECO:0007669"/>
    <property type="project" value="UniProtKB-KW"/>
</dbReference>
<protein>
    <submittedName>
        <fullName evidence="2">Uroporphyrinogen III methyltransferase</fullName>
    </submittedName>
</protein>
<dbReference type="AlphaFoldDB" id="A0A512JLY7"/>
<comment type="caution">
    <text evidence="2">The sequence shown here is derived from an EMBL/GenBank/DDBJ whole genome shotgun (WGS) entry which is preliminary data.</text>
</comment>
<dbReference type="Proteomes" id="UP000321750">
    <property type="component" value="Unassembled WGS sequence"/>
</dbReference>
<keyword evidence="3" id="KW-1185">Reference proteome</keyword>
<dbReference type="Gene3D" id="3.40.50.10090">
    <property type="match status" value="2"/>
</dbReference>
<name>A0A512JLY7_9HYPH</name>
<dbReference type="InterPro" id="IPR036108">
    <property type="entry name" value="4pyrrol_syn_uPrphyn_synt_sf"/>
</dbReference>
<gene>
    <name evidence="2" type="ORF">MGN01_27080</name>
</gene>
<proteinExistence type="predicted"/>
<dbReference type="RefSeq" id="WP_147047130.1">
    <property type="nucleotide sequence ID" value="NZ_BJZV01000014.1"/>
</dbReference>
<evidence type="ECO:0000259" key="1">
    <source>
        <dbReference type="Pfam" id="PF02602"/>
    </source>
</evidence>
<keyword evidence="2" id="KW-0489">Methyltransferase</keyword>
<organism evidence="2 3">
    <name type="scientific">Methylobacterium gnaphalii</name>
    <dbReference type="NCBI Taxonomy" id="1010610"/>
    <lineage>
        <taxon>Bacteria</taxon>
        <taxon>Pseudomonadati</taxon>
        <taxon>Pseudomonadota</taxon>
        <taxon>Alphaproteobacteria</taxon>
        <taxon>Hyphomicrobiales</taxon>
        <taxon>Methylobacteriaceae</taxon>
        <taxon>Methylobacterium</taxon>
    </lineage>
</organism>
<dbReference type="Pfam" id="PF02602">
    <property type="entry name" value="HEM4"/>
    <property type="match status" value="1"/>
</dbReference>